<evidence type="ECO:0000313" key="2">
    <source>
        <dbReference type="Proteomes" id="UP000006911"/>
    </source>
</evidence>
<reference evidence="1 2" key="1">
    <citation type="journal article" date="2010" name="Nature">
        <title>Perigord black truffle genome uncovers evolutionary origins and mechanisms of symbiosis.</title>
        <authorList>
            <person name="Martin F."/>
            <person name="Kohler A."/>
            <person name="Murat C."/>
            <person name="Balestrini R."/>
            <person name="Coutinho P.M."/>
            <person name="Jaillon O."/>
            <person name="Montanini B."/>
            <person name="Morin E."/>
            <person name="Noel B."/>
            <person name="Percudani R."/>
            <person name="Porcel B."/>
            <person name="Rubini A."/>
            <person name="Amicucci A."/>
            <person name="Amselem J."/>
            <person name="Anthouard V."/>
            <person name="Arcioni S."/>
            <person name="Artiguenave F."/>
            <person name="Aury J.M."/>
            <person name="Ballario P."/>
            <person name="Bolchi A."/>
            <person name="Brenna A."/>
            <person name="Brun A."/>
            <person name="Buee M."/>
            <person name="Cantarel B."/>
            <person name="Chevalier G."/>
            <person name="Couloux A."/>
            <person name="Da Silva C."/>
            <person name="Denoeud F."/>
            <person name="Duplessis S."/>
            <person name="Ghignone S."/>
            <person name="Hilselberger B."/>
            <person name="Iotti M."/>
            <person name="Marcais B."/>
            <person name="Mello A."/>
            <person name="Miranda M."/>
            <person name="Pacioni G."/>
            <person name="Quesneville H."/>
            <person name="Riccioni C."/>
            <person name="Ruotolo R."/>
            <person name="Splivallo R."/>
            <person name="Stocchi V."/>
            <person name="Tisserant E."/>
            <person name="Viscomi A.R."/>
            <person name="Zambonelli A."/>
            <person name="Zampieri E."/>
            <person name="Henrissat B."/>
            <person name="Lebrun M.H."/>
            <person name="Paolocci F."/>
            <person name="Bonfante P."/>
            <person name="Ottonello S."/>
            <person name="Wincker P."/>
        </authorList>
    </citation>
    <scope>NUCLEOTIDE SEQUENCE [LARGE SCALE GENOMIC DNA]</scope>
    <source>
        <strain evidence="1 2">Mel28</strain>
    </source>
</reference>
<dbReference type="KEGG" id="tml:GSTUM_00009329001"/>
<name>D5GK22_TUBMM</name>
<evidence type="ECO:0000313" key="1">
    <source>
        <dbReference type="EMBL" id="CAZ84865.1"/>
    </source>
</evidence>
<organism evidence="1 2">
    <name type="scientific">Tuber melanosporum (strain Mel28)</name>
    <name type="common">Perigord black truffle</name>
    <dbReference type="NCBI Taxonomy" id="656061"/>
    <lineage>
        <taxon>Eukaryota</taxon>
        <taxon>Fungi</taxon>
        <taxon>Dikarya</taxon>
        <taxon>Ascomycota</taxon>
        <taxon>Pezizomycotina</taxon>
        <taxon>Pezizomycetes</taxon>
        <taxon>Pezizales</taxon>
        <taxon>Tuberaceae</taxon>
        <taxon>Tuber</taxon>
    </lineage>
</organism>
<dbReference type="GeneID" id="9186902"/>
<dbReference type="EMBL" id="FN430335">
    <property type="protein sequence ID" value="CAZ84865.1"/>
    <property type="molecule type" value="Genomic_DNA"/>
</dbReference>
<keyword evidence="2" id="KW-1185">Reference proteome</keyword>
<dbReference type="HOGENOM" id="CLU_2924401_0_0_1"/>
<accession>D5GK22</accession>
<proteinExistence type="predicted"/>
<dbReference type="Proteomes" id="UP000006911">
    <property type="component" value="Unassembled WGS sequence"/>
</dbReference>
<gene>
    <name evidence="1" type="ORF">GSTUM_00009329001</name>
</gene>
<dbReference type="AlphaFoldDB" id="D5GK22"/>
<dbReference type="RefSeq" id="XP_002840674.1">
    <property type="nucleotide sequence ID" value="XM_002840628.1"/>
</dbReference>
<dbReference type="InParanoid" id="D5GK22"/>
<sequence>MINRTHYQHSLRFQAQTSGIEGKKERKTKLTHLQVPSQAQFSFRNAQIDFVTHHPLHGKLV</sequence>
<protein>
    <submittedName>
        <fullName evidence="1">(Perigord truffle) hypothetical protein</fullName>
    </submittedName>
</protein>